<accession>A0A9W7Y007</accession>
<reference evidence="3" key="1">
    <citation type="submission" date="2022-07" db="EMBL/GenBank/DDBJ databases">
        <title>Phylogenomic reconstructions and comparative analyses of Kickxellomycotina fungi.</title>
        <authorList>
            <person name="Reynolds N.K."/>
            <person name="Stajich J.E."/>
            <person name="Barry K."/>
            <person name="Grigoriev I.V."/>
            <person name="Crous P."/>
            <person name="Smith M.E."/>
        </authorList>
    </citation>
    <scope>NUCLEOTIDE SEQUENCE</scope>
    <source>
        <strain evidence="3">BCRC 34381</strain>
    </source>
</reference>
<keyword evidence="1" id="KW-0812">Transmembrane</keyword>
<comment type="caution">
    <text evidence="3">The sequence shown here is derived from an EMBL/GenBank/DDBJ whole genome shotgun (WGS) entry which is preliminary data.</text>
</comment>
<feature type="transmembrane region" description="Helical" evidence="1">
    <location>
        <begin position="63"/>
        <end position="84"/>
    </location>
</feature>
<dbReference type="EMBL" id="JANBOI010000990">
    <property type="protein sequence ID" value="KAJ1727765.1"/>
    <property type="molecule type" value="Genomic_DNA"/>
</dbReference>
<evidence type="ECO:0000313" key="5">
    <source>
        <dbReference type="Proteomes" id="UP001143981"/>
    </source>
</evidence>
<evidence type="ECO:0000313" key="3">
    <source>
        <dbReference type="EMBL" id="KAJ1722062.1"/>
    </source>
</evidence>
<feature type="chain" id="PRO_5041194707" evidence="2">
    <location>
        <begin position="18"/>
        <end position="93"/>
    </location>
</feature>
<evidence type="ECO:0000256" key="1">
    <source>
        <dbReference type="SAM" id="Phobius"/>
    </source>
</evidence>
<dbReference type="GO" id="GO:0016020">
    <property type="term" value="C:membrane"/>
    <property type="evidence" value="ECO:0007669"/>
    <property type="project" value="InterPro"/>
</dbReference>
<sequence>MLLSVLATAASVGMLVSQLTVIGELRRAQATQARVPIVQSLASFLNSVLWVKYGLMRGDTAVYLVNGLGAIIAVYILGCFWFYASKRRQVEYG</sequence>
<gene>
    <name evidence="4" type="ORF">LPJ61_004405</name>
    <name evidence="3" type="ORF">LPJ61_005968</name>
</gene>
<dbReference type="InterPro" id="IPR004316">
    <property type="entry name" value="SWEET_rpt"/>
</dbReference>
<dbReference type="AlphaFoldDB" id="A0A9W7Y007"/>
<feature type="non-terminal residue" evidence="3">
    <location>
        <position position="93"/>
    </location>
</feature>
<evidence type="ECO:0000313" key="4">
    <source>
        <dbReference type="EMBL" id="KAJ1727765.1"/>
    </source>
</evidence>
<feature type="signal peptide" evidence="2">
    <location>
        <begin position="1"/>
        <end position="17"/>
    </location>
</feature>
<keyword evidence="1" id="KW-0472">Membrane</keyword>
<dbReference type="Gene3D" id="1.20.1280.290">
    <property type="match status" value="1"/>
</dbReference>
<protein>
    <submittedName>
        <fullName evidence="3">Uncharacterized protein</fullName>
    </submittedName>
</protein>
<evidence type="ECO:0000256" key="2">
    <source>
        <dbReference type="SAM" id="SignalP"/>
    </source>
</evidence>
<name>A0A9W7Y007_9FUNG</name>
<dbReference type="EMBL" id="JANBOI010002407">
    <property type="protein sequence ID" value="KAJ1722062.1"/>
    <property type="molecule type" value="Genomic_DNA"/>
</dbReference>
<organism evidence="3 5">
    <name type="scientific">Coemansia biformis</name>
    <dbReference type="NCBI Taxonomy" id="1286918"/>
    <lineage>
        <taxon>Eukaryota</taxon>
        <taxon>Fungi</taxon>
        <taxon>Fungi incertae sedis</taxon>
        <taxon>Zoopagomycota</taxon>
        <taxon>Kickxellomycotina</taxon>
        <taxon>Kickxellomycetes</taxon>
        <taxon>Kickxellales</taxon>
        <taxon>Kickxellaceae</taxon>
        <taxon>Coemansia</taxon>
    </lineage>
</organism>
<dbReference type="Proteomes" id="UP001143981">
    <property type="component" value="Unassembled WGS sequence"/>
</dbReference>
<proteinExistence type="predicted"/>
<keyword evidence="1" id="KW-1133">Transmembrane helix</keyword>
<dbReference type="OrthoDB" id="409725at2759"/>
<keyword evidence="2" id="KW-0732">Signal</keyword>
<keyword evidence="5" id="KW-1185">Reference proteome</keyword>
<dbReference type="Pfam" id="PF03083">
    <property type="entry name" value="MtN3_slv"/>
    <property type="match status" value="1"/>
</dbReference>